<keyword evidence="2" id="KW-0732">Signal</keyword>
<keyword evidence="4" id="KW-1185">Reference proteome</keyword>
<evidence type="ECO:0000256" key="2">
    <source>
        <dbReference type="SAM" id="SignalP"/>
    </source>
</evidence>
<name>A0A0E0LTQ8_ORYPU</name>
<accession>A0A0E0LTQ8</accession>
<evidence type="ECO:0000313" key="4">
    <source>
        <dbReference type="Proteomes" id="UP000026962"/>
    </source>
</evidence>
<protein>
    <submittedName>
        <fullName evidence="3">Uncharacterized protein</fullName>
    </submittedName>
</protein>
<proteinExistence type="predicted"/>
<organism evidence="3">
    <name type="scientific">Oryza punctata</name>
    <name type="common">Red rice</name>
    <dbReference type="NCBI Taxonomy" id="4537"/>
    <lineage>
        <taxon>Eukaryota</taxon>
        <taxon>Viridiplantae</taxon>
        <taxon>Streptophyta</taxon>
        <taxon>Embryophyta</taxon>
        <taxon>Tracheophyta</taxon>
        <taxon>Spermatophyta</taxon>
        <taxon>Magnoliopsida</taxon>
        <taxon>Liliopsida</taxon>
        <taxon>Poales</taxon>
        <taxon>Poaceae</taxon>
        <taxon>BOP clade</taxon>
        <taxon>Oryzoideae</taxon>
        <taxon>Oryzeae</taxon>
        <taxon>Oryzinae</taxon>
        <taxon>Oryza</taxon>
    </lineage>
</organism>
<reference evidence="3" key="1">
    <citation type="submission" date="2015-04" db="UniProtKB">
        <authorList>
            <consortium name="EnsemblPlants"/>
        </authorList>
    </citation>
    <scope>IDENTIFICATION</scope>
</reference>
<dbReference type="HOGENOM" id="CLU_1910077_0_0_1"/>
<feature type="region of interest" description="Disordered" evidence="1">
    <location>
        <begin position="99"/>
        <end position="133"/>
    </location>
</feature>
<dbReference type="Proteomes" id="UP000026962">
    <property type="component" value="Chromosome 8"/>
</dbReference>
<feature type="chain" id="PRO_5002366979" evidence="2">
    <location>
        <begin position="27"/>
        <end position="133"/>
    </location>
</feature>
<dbReference type="AlphaFoldDB" id="A0A0E0LTQ8"/>
<dbReference type="Gramene" id="OPUNC08G09670.1">
    <property type="protein sequence ID" value="OPUNC08G09670.1"/>
    <property type="gene ID" value="OPUNC08G09670"/>
</dbReference>
<sequence length="133" mass="14075">MGRGSNAVIIILLSVALLSLADPAAGDMTAVLLAGGGKAGAHHGIDEAVRQLLVATKRRGWRMSWRRSSGWMTWVSCTSAYSVAAAKIRKVAYETSRSACRHARNQGSRTSAGVAETRTDAKAATHRPLTGEN</sequence>
<dbReference type="EnsemblPlants" id="OPUNC08G09670.1">
    <property type="protein sequence ID" value="OPUNC08G09670.1"/>
    <property type="gene ID" value="OPUNC08G09670"/>
</dbReference>
<feature type="signal peptide" evidence="2">
    <location>
        <begin position="1"/>
        <end position="26"/>
    </location>
</feature>
<evidence type="ECO:0000256" key="1">
    <source>
        <dbReference type="SAM" id="MobiDB-lite"/>
    </source>
</evidence>
<evidence type="ECO:0000313" key="3">
    <source>
        <dbReference type="EnsemblPlants" id="OPUNC08G09670.1"/>
    </source>
</evidence>
<reference evidence="3" key="2">
    <citation type="submission" date="2018-05" db="EMBL/GenBank/DDBJ databases">
        <title>OpunRS2 (Oryza punctata Reference Sequence Version 2).</title>
        <authorList>
            <person name="Zhang J."/>
            <person name="Kudrna D."/>
            <person name="Lee S."/>
            <person name="Talag J."/>
            <person name="Welchert J."/>
            <person name="Wing R.A."/>
        </authorList>
    </citation>
    <scope>NUCLEOTIDE SEQUENCE [LARGE SCALE GENOMIC DNA]</scope>
</reference>